<accession>A0A0C9X0B8</accession>
<proteinExistence type="predicted"/>
<keyword evidence="2" id="KW-1185">Reference proteome</keyword>
<gene>
    <name evidence="1" type="ORF">K443DRAFT_206504</name>
</gene>
<dbReference type="AlphaFoldDB" id="A0A0C9X0B8"/>
<reference evidence="2" key="2">
    <citation type="submission" date="2015-01" db="EMBL/GenBank/DDBJ databases">
        <title>Evolutionary Origins and Diversification of the Mycorrhizal Mutualists.</title>
        <authorList>
            <consortium name="DOE Joint Genome Institute"/>
            <consortium name="Mycorrhizal Genomics Consortium"/>
            <person name="Kohler A."/>
            <person name="Kuo A."/>
            <person name="Nagy L.G."/>
            <person name="Floudas D."/>
            <person name="Copeland A."/>
            <person name="Barry K.W."/>
            <person name="Cichocki N."/>
            <person name="Veneault-Fourrey C."/>
            <person name="LaButti K."/>
            <person name="Lindquist E.A."/>
            <person name="Lipzen A."/>
            <person name="Lundell T."/>
            <person name="Morin E."/>
            <person name="Murat C."/>
            <person name="Riley R."/>
            <person name="Ohm R."/>
            <person name="Sun H."/>
            <person name="Tunlid A."/>
            <person name="Henrissat B."/>
            <person name="Grigoriev I.V."/>
            <person name="Hibbett D.S."/>
            <person name="Martin F."/>
        </authorList>
    </citation>
    <scope>NUCLEOTIDE SEQUENCE [LARGE SCALE GENOMIC DNA]</scope>
    <source>
        <strain evidence="2">LaAM-08-1</strain>
    </source>
</reference>
<evidence type="ECO:0000313" key="1">
    <source>
        <dbReference type="EMBL" id="KIJ98575.1"/>
    </source>
</evidence>
<dbReference type="HOGENOM" id="CLU_2027095_0_0_1"/>
<sequence length="122" mass="13926">MFHLSFNAYRVRCFTVDFLIAISPAWAVPWSMTPAAHPMVVGTILNSTSDVRQHRGTYFLPLILIALLRPHSLDSVHEPFSVLGIKLVRSFQRRLSCVKPRTRLELAIRGTSEAQTHQRPYL</sequence>
<evidence type="ECO:0000313" key="2">
    <source>
        <dbReference type="Proteomes" id="UP000054477"/>
    </source>
</evidence>
<name>A0A0C9X0B8_9AGAR</name>
<dbReference type="Proteomes" id="UP000054477">
    <property type="component" value="Unassembled WGS sequence"/>
</dbReference>
<reference evidence="1 2" key="1">
    <citation type="submission" date="2014-04" db="EMBL/GenBank/DDBJ databases">
        <authorList>
            <consortium name="DOE Joint Genome Institute"/>
            <person name="Kuo A."/>
            <person name="Kohler A."/>
            <person name="Nagy L.G."/>
            <person name="Floudas D."/>
            <person name="Copeland A."/>
            <person name="Barry K.W."/>
            <person name="Cichocki N."/>
            <person name="Veneault-Fourrey C."/>
            <person name="LaButti K."/>
            <person name="Lindquist E.A."/>
            <person name="Lipzen A."/>
            <person name="Lundell T."/>
            <person name="Morin E."/>
            <person name="Murat C."/>
            <person name="Sun H."/>
            <person name="Tunlid A."/>
            <person name="Henrissat B."/>
            <person name="Grigoriev I.V."/>
            <person name="Hibbett D.S."/>
            <person name="Martin F."/>
            <person name="Nordberg H.P."/>
            <person name="Cantor M.N."/>
            <person name="Hua S.X."/>
        </authorList>
    </citation>
    <scope>NUCLEOTIDE SEQUENCE [LARGE SCALE GENOMIC DNA]</scope>
    <source>
        <strain evidence="1 2">LaAM-08-1</strain>
    </source>
</reference>
<organism evidence="1 2">
    <name type="scientific">Laccaria amethystina LaAM-08-1</name>
    <dbReference type="NCBI Taxonomy" id="1095629"/>
    <lineage>
        <taxon>Eukaryota</taxon>
        <taxon>Fungi</taxon>
        <taxon>Dikarya</taxon>
        <taxon>Basidiomycota</taxon>
        <taxon>Agaricomycotina</taxon>
        <taxon>Agaricomycetes</taxon>
        <taxon>Agaricomycetidae</taxon>
        <taxon>Agaricales</taxon>
        <taxon>Agaricineae</taxon>
        <taxon>Hydnangiaceae</taxon>
        <taxon>Laccaria</taxon>
    </lineage>
</organism>
<dbReference type="EMBL" id="KN838666">
    <property type="protein sequence ID" value="KIJ98575.1"/>
    <property type="molecule type" value="Genomic_DNA"/>
</dbReference>
<protein>
    <submittedName>
        <fullName evidence="1">Uncharacterized protein</fullName>
    </submittedName>
</protein>